<dbReference type="GO" id="GO:1990112">
    <property type="term" value="C:RQC complex"/>
    <property type="evidence" value="ECO:0007669"/>
    <property type="project" value="UniProtKB-UniRule"/>
</dbReference>
<dbReference type="GO" id="GO:0005829">
    <property type="term" value="C:cytosol"/>
    <property type="evidence" value="ECO:0007669"/>
    <property type="project" value="UniProtKB-UniRule"/>
</dbReference>
<dbReference type="STRING" id="429701.A0A2G9HPV5"/>
<comment type="catalytic activity">
    <reaction evidence="1">
        <text>S-ubiquitinyl-[E2 ubiquitin-conjugating enzyme]-L-cysteine + [acceptor protein]-L-lysine = [E2 ubiquitin-conjugating enzyme]-L-cysteine + N(6)-ubiquitinyl-[acceptor protein]-L-lysine.</text>
        <dbReference type="EC" id="2.3.2.27"/>
    </reaction>
</comment>
<dbReference type="AlphaFoldDB" id="A0A2G9HPV5"/>
<dbReference type="GO" id="GO:0061630">
    <property type="term" value="F:ubiquitin protein ligase activity"/>
    <property type="evidence" value="ECO:0007669"/>
    <property type="project" value="UniProtKB-UniRule"/>
</dbReference>
<dbReference type="GO" id="GO:0008270">
    <property type="term" value="F:zinc ion binding"/>
    <property type="evidence" value="ECO:0007669"/>
    <property type="project" value="UniProtKB-KW"/>
</dbReference>
<dbReference type="EMBL" id="NKXS01001254">
    <property type="protein sequence ID" value="PIN19545.1"/>
    <property type="molecule type" value="Genomic_DNA"/>
</dbReference>
<organism evidence="2 3">
    <name type="scientific">Handroanthus impetiginosus</name>
    <dbReference type="NCBI Taxonomy" id="429701"/>
    <lineage>
        <taxon>Eukaryota</taxon>
        <taxon>Viridiplantae</taxon>
        <taxon>Streptophyta</taxon>
        <taxon>Embryophyta</taxon>
        <taxon>Tracheophyta</taxon>
        <taxon>Spermatophyta</taxon>
        <taxon>Magnoliopsida</taxon>
        <taxon>eudicotyledons</taxon>
        <taxon>Gunneridae</taxon>
        <taxon>Pentapetalae</taxon>
        <taxon>asterids</taxon>
        <taxon>lamiids</taxon>
        <taxon>Lamiales</taxon>
        <taxon>Bignoniaceae</taxon>
        <taxon>Crescentiina</taxon>
        <taxon>Tabebuia alliance</taxon>
        <taxon>Handroanthus</taxon>
    </lineage>
</organism>
<keyword evidence="3" id="KW-1185">Reference proteome</keyword>
<comment type="subunit">
    <text evidence="1">Component of the ribosome quality control complex (RQC).</text>
</comment>
<dbReference type="GO" id="GO:1990116">
    <property type="term" value="P:ribosome-associated ubiquitin-dependent protein catabolic process"/>
    <property type="evidence" value="ECO:0007669"/>
    <property type="project" value="UniProtKB-UniRule"/>
</dbReference>
<dbReference type="PANTHER" id="PTHR12389:SF0">
    <property type="entry name" value="E3 UBIQUITIN-PROTEIN LIGASE LISTERIN"/>
    <property type="match status" value="1"/>
</dbReference>
<comment type="similarity">
    <text evidence="1">Belongs to the LTN1 family.</text>
</comment>
<keyword evidence="1" id="KW-0862">Zinc</keyword>
<dbReference type="Proteomes" id="UP000231279">
    <property type="component" value="Unassembled WGS sequence"/>
</dbReference>
<dbReference type="GO" id="GO:0016567">
    <property type="term" value="P:protein ubiquitination"/>
    <property type="evidence" value="ECO:0007669"/>
    <property type="project" value="UniProtKB-UniPathway"/>
</dbReference>
<keyword evidence="1" id="KW-0808">Transferase</keyword>
<dbReference type="EC" id="2.3.2.27" evidence="1"/>
<evidence type="ECO:0000256" key="1">
    <source>
        <dbReference type="RuleBase" id="RU367090"/>
    </source>
</evidence>
<comment type="caution">
    <text evidence="2">The sequence shown here is derived from an EMBL/GenBank/DDBJ whole genome shotgun (WGS) entry which is preliminary data.</text>
</comment>
<accession>A0A2G9HPV5</accession>
<dbReference type="InterPro" id="IPR039795">
    <property type="entry name" value="LTN1/Rkr1"/>
</dbReference>
<evidence type="ECO:0000313" key="3">
    <source>
        <dbReference type="Proteomes" id="UP000231279"/>
    </source>
</evidence>
<proteinExistence type="inferred from homology"/>
<keyword evidence="1" id="KW-0863">Zinc-finger</keyword>
<keyword evidence="1" id="KW-0833">Ubl conjugation pathway</keyword>
<evidence type="ECO:0000313" key="2">
    <source>
        <dbReference type="EMBL" id="PIN19545.1"/>
    </source>
</evidence>
<dbReference type="UniPathway" id="UPA00143"/>
<comment type="pathway">
    <text evidence="1">Protein modification; protein ubiquitination.</text>
</comment>
<dbReference type="GO" id="GO:0043023">
    <property type="term" value="F:ribosomal large subunit binding"/>
    <property type="evidence" value="ECO:0007669"/>
    <property type="project" value="TreeGrafter"/>
</dbReference>
<sequence>MLDSPDAVRFIVVAVSIFGPRRIAQELMSIDSGTEQFLQSFNEIMIPWCLKEFRPSTAARLDLLLALLDDECSEEQWNTIISYLVNGEKVGVFSGTMDRDHMPVLAILMEKVRERTRKSVHQPDSSENNFQHELLDLAALSVVRAFPPLGDSDARFLCAVLGGGSGDDKISFISRKTMILIFEEVLRRLMTFIMDSTFAWVQDVCSLLFSGGSYSDWKLDSCDNVLERAYFALDILNGSFFCLNTIDAESDLVQGMFAAIFIIDWEFSWANSEDKLEEEQIEKIEARLPFCEAVHCFHLKISDQFSKGFGVNSRKRLGITLVQSIKCIMFMDNRFESDDFISSCCQWALDIFEFSCRDQVEEQLLLEQFLSKNDSFPLWVMPDRKGARLKTENVSHHAPKNTKFIALVDKLISTIGFDRVVAGVISEASSASIKDPLTDLAINQSDYARPWLAAEILCTWKWFNGNVLHFFLPSFLGYVKKGDYGFADSILNILLDGALVHGAGSGLNLLWQASLNELEAVEEPFLRALLSLLYAFFQDSVWGTEKAISLFKLLLDKLYIADAANLNCLRILPSIMNALVEPLSTEFEDSTDDQSAPYSQSELHTVTVDWLKRAVSFPPLSSWQTGEDMEEWLQLVISCFPVKVKGRMQGIKPERRVSPMERAVLYELFQKQRQSASAVVNKLPLVQKLLSELMVISVA</sequence>
<gene>
    <name evidence="2" type="ORF">CDL12_07776</name>
</gene>
<protein>
    <recommendedName>
        <fullName evidence="1">E3 ubiquitin-protein ligase listerin</fullName>
        <ecNumber evidence="1">2.3.2.27</ecNumber>
    </recommendedName>
    <alternativeName>
        <fullName evidence="1">RING-type E3 ubiquitin transferase listerin</fullName>
    </alternativeName>
</protein>
<dbReference type="OrthoDB" id="897996at2759"/>
<name>A0A2G9HPV5_9LAMI</name>
<comment type="function">
    <text evidence="1">E3 ubiquitin-protein ligase. Component of the ribosome quality control complex (RQC), a ribosome-associated complex that mediates ubiquitination and extraction of incompletely synthesized nascent chains for proteasomal degradation.</text>
</comment>
<dbReference type="GO" id="GO:0072344">
    <property type="term" value="P:rescue of stalled ribosome"/>
    <property type="evidence" value="ECO:0007669"/>
    <property type="project" value="UniProtKB-UniRule"/>
</dbReference>
<keyword evidence="1" id="KW-0479">Metal-binding</keyword>
<dbReference type="PANTHER" id="PTHR12389">
    <property type="entry name" value="ZINC FINGER PROTEIN 294"/>
    <property type="match status" value="1"/>
</dbReference>
<reference evidence="3" key="1">
    <citation type="journal article" date="2018" name="Gigascience">
        <title>Genome assembly of the Pink Ipe (Handroanthus impetiginosus, Bignoniaceae), a highly valued, ecologically keystone Neotropical timber forest tree.</title>
        <authorList>
            <person name="Silva-Junior O.B."/>
            <person name="Grattapaglia D."/>
            <person name="Novaes E."/>
            <person name="Collevatti R.G."/>
        </authorList>
    </citation>
    <scope>NUCLEOTIDE SEQUENCE [LARGE SCALE GENOMIC DNA]</scope>
    <source>
        <strain evidence="3">cv. UFG-1</strain>
    </source>
</reference>